<gene>
    <name evidence="2" type="ORF">BCR33DRAFT_724274</name>
</gene>
<feature type="transmembrane region" description="Helical" evidence="1">
    <location>
        <begin position="196"/>
        <end position="213"/>
    </location>
</feature>
<proteinExistence type="predicted"/>
<keyword evidence="1" id="KW-0472">Membrane</keyword>
<keyword evidence="1" id="KW-1133">Transmembrane helix</keyword>
<protein>
    <submittedName>
        <fullName evidence="2">Uncharacterized protein</fullName>
    </submittedName>
</protein>
<evidence type="ECO:0000313" key="2">
    <source>
        <dbReference type="EMBL" id="ORY30439.1"/>
    </source>
</evidence>
<evidence type="ECO:0000313" key="3">
    <source>
        <dbReference type="Proteomes" id="UP000193642"/>
    </source>
</evidence>
<comment type="caution">
    <text evidence="2">The sequence shown here is derived from an EMBL/GenBank/DDBJ whole genome shotgun (WGS) entry which is preliminary data.</text>
</comment>
<feature type="transmembrane region" description="Helical" evidence="1">
    <location>
        <begin position="166"/>
        <end position="189"/>
    </location>
</feature>
<dbReference type="OrthoDB" id="2141335at2759"/>
<keyword evidence="1" id="KW-0812">Transmembrane</keyword>
<name>A0A1Y2B6G7_9FUNG</name>
<dbReference type="Proteomes" id="UP000193642">
    <property type="component" value="Unassembled WGS sequence"/>
</dbReference>
<feature type="transmembrane region" description="Helical" evidence="1">
    <location>
        <begin position="126"/>
        <end position="146"/>
    </location>
</feature>
<keyword evidence="3" id="KW-1185">Reference proteome</keyword>
<sequence length="215" mass="23054">PSSTRSTTNINVITSTHLTVLLFTLIESTRIGASIGTFSWTIGSCLWPLQTNSGVDHVSHAINRSSQSRGFLARGKVVGVGAGLGLYLAVNQLYGVGTLPWTWIGGVVTCQKKSKRRRNATDDARSLYLLAASVTCILYWIQMLDVGMDVIGGVDWSVGAFNNDVMLYQMLVLAYGVDLGLVSGILAVLRVLVISLATGPATALLLWIVSAFLQH</sequence>
<evidence type="ECO:0000256" key="1">
    <source>
        <dbReference type="SAM" id="Phobius"/>
    </source>
</evidence>
<feature type="non-terminal residue" evidence="2">
    <location>
        <position position="1"/>
    </location>
</feature>
<accession>A0A1Y2B6G7</accession>
<reference evidence="2 3" key="1">
    <citation type="submission" date="2016-07" db="EMBL/GenBank/DDBJ databases">
        <title>Pervasive Adenine N6-methylation of Active Genes in Fungi.</title>
        <authorList>
            <consortium name="DOE Joint Genome Institute"/>
            <person name="Mondo S.J."/>
            <person name="Dannebaum R.O."/>
            <person name="Kuo R.C."/>
            <person name="Labutti K."/>
            <person name="Haridas S."/>
            <person name="Kuo A."/>
            <person name="Salamov A."/>
            <person name="Ahrendt S.R."/>
            <person name="Lipzen A."/>
            <person name="Sullivan W."/>
            <person name="Andreopoulos W.B."/>
            <person name="Clum A."/>
            <person name="Lindquist E."/>
            <person name="Daum C."/>
            <person name="Ramamoorthy G.K."/>
            <person name="Gryganskyi A."/>
            <person name="Culley D."/>
            <person name="Magnuson J.K."/>
            <person name="James T.Y."/>
            <person name="O'Malley M.A."/>
            <person name="Stajich J.E."/>
            <person name="Spatafora J.W."/>
            <person name="Visel A."/>
            <person name="Grigoriev I.V."/>
        </authorList>
    </citation>
    <scope>NUCLEOTIDE SEQUENCE [LARGE SCALE GENOMIC DNA]</scope>
    <source>
        <strain evidence="2 3">JEL800</strain>
    </source>
</reference>
<organism evidence="2 3">
    <name type="scientific">Rhizoclosmatium globosum</name>
    <dbReference type="NCBI Taxonomy" id="329046"/>
    <lineage>
        <taxon>Eukaryota</taxon>
        <taxon>Fungi</taxon>
        <taxon>Fungi incertae sedis</taxon>
        <taxon>Chytridiomycota</taxon>
        <taxon>Chytridiomycota incertae sedis</taxon>
        <taxon>Chytridiomycetes</taxon>
        <taxon>Chytridiales</taxon>
        <taxon>Chytriomycetaceae</taxon>
        <taxon>Rhizoclosmatium</taxon>
    </lineage>
</organism>
<dbReference type="EMBL" id="MCGO01000082">
    <property type="protein sequence ID" value="ORY30439.1"/>
    <property type="molecule type" value="Genomic_DNA"/>
</dbReference>
<dbReference type="AlphaFoldDB" id="A0A1Y2B6G7"/>